<protein>
    <submittedName>
        <fullName evidence="1">Uncharacterized protein</fullName>
    </submittedName>
</protein>
<dbReference type="EMBL" id="RSCD01000020">
    <property type="protein sequence ID" value="RSH85431.1"/>
    <property type="molecule type" value="Genomic_DNA"/>
</dbReference>
<dbReference type="Proteomes" id="UP000279259">
    <property type="component" value="Unassembled WGS sequence"/>
</dbReference>
<organism evidence="1 2">
    <name type="scientific">Saitozyma podzolica</name>
    <dbReference type="NCBI Taxonomy" id="1890683"/>
    <lineage>
        <taxon>Eukaryota</taxon>
        <taxon>Fungi</taxon>
        <taxon>Dikarya</taxon>
        <taxon>Basidiomycota</taxon>
        <taxon>Agaricomycotina</taxon>
        <taxon>Tremellomycetes</taxon>
        <taxon>Tremellales</taxon>
        <taxon>Trimorphomycetaceae</taxon>
        <taxon>Saitozyma</taxon>
    </lineage>
</organism>
<dbReference type="AlphaFoldDB" id="A0A427Y2Y2"/>
<proteinExistence type="predicted"/>
<reference evidence="1 2" key="1">
    <citation type="submission" date="2018-11" db="EMBL/GenBank/DDBJ databases">
        <title>Genome sequence of Saitozyma podzolica DSM 27192.</title>
        <authorList>
            <person name="Aliyu H."/>
            <person name="Gorte O."/>
            <person name="Ochsenreither K."/>
        </authorList>
    </citation>
    <scope>NUCLEOTIDE SEQUENCE [LARGE SCALE GENOMIC DNA]</scope>
    <source>
        <strain evidence="1 2">DSM 27192</strain>
    </source>
</reference>
<evidence type="ECO:0000313" key="1">
    <source>
        <dbReference type="EMBL" id="RSH85431.1"/>
    </source>
</evidence>
<sequence length="68" mass="7348">MASKHPQPPPLPNAYDMEMTRPVWSHVRAAEYRAATSDQLAALTLKPGPNGFFSCGLANSNESFEAAT</sequence>
<accession>A0A427Y2Y2</accession>
<evidence type="ECO:0000313" key="2">
    <source>
        <dbReference type="Proteomes" id="UP000279259"/>
    </source>
</evidence>
<comment type="caution">
    <text evidence="1">The sequence shown here is derived from an EMBL/GenBank/DDBJ whole genome shotgun (WGS) entry which is preliminary data.</text>
</comment>
<gene>
    <name evidence="1" type="ORF">EHS25_004827</name>
</gene>
<keyword evidence="2" id="KW-1185">Reference proteome</keyword>
<name>A0A427Y2Y2_9TREE</name>